<sequence>MYHHRVLPALFLIRPIASNSPMKKLVFSAALFLSLISFAQAQITTPAASPAATVAQTVGLAKVTVDYSRPALKGRKMFGDQVPYGKVWRTGANMITKLTVSDEVMVNNQKLPAGSYGIYTIPNANEWTIILNKDANAFGAFNYKPENDVMRFTVKPERLTSPVEYFTIAFTDFSPTTANLALQWETTRVTIPVKHDPDARIMAQIQEQTAKPEAGTGIYFAAADYYYQTNRDMKQALAWANKVVDKDKQYWTYYLRAKIAAKMGDCKAARTDAQQGLELAQKAGDDAYIKNHQKILADCKM</sequence>
<reference evidence="3" key="1">
    <citation type="journal article" date="2019" name="Int. J. Syst. Evol. Microbiol.">
        <title>The Global Catalogue of Microorganisms (GCM) 10K type strain sequencing project: providing services to taxonomists for standard genome sequencing and annotation.</title>
        <authorList>
            <consortium name="The Broad Institute Genomics Platform"/>
            <consortium name="The Broad Institute Genome Sequencing Center for Infectious Disease"/>
            <person name="Wu L."/>
            <person name="Ma J."/>
        </authorList>
    </citation>
    <scope>NUCLEOTIDE SEQUENCE [LARGE SCALE GENOMIC DNA]</scope>
    <source>
        <strain evidence="3">JCM 17925</strain>
    </source>
</reference>
<keyword evidence="1" id="KW-0732">Signal</keyword>
<feature type="chain" id="PRO_5047006574" evidence="1">
    <location>
        <begin position="42"/>
        <end position="301"/>
    </location>
</feature>
<comment type="caution">
    <text evidence="2">The sequence shown here is derived from an EMBL/GenBank/DDBJ whole genome shotgun (WGS) entry which is preliminary data.</text>
</comment>
<keyword evidence="3" id="KW-1185">Reference proteome</keyword>
<feature type="signal peptide" evidence="1">
    <location>
        <begin position="1"/>
        <end position="41"/>
    </location>
</feature>
<name>A0ABP8K572_9BACT</name>
<evidence type="ECO:0000313" key="3">
    <source>
        <dbReference type="Proteomes" id="UP001500936"/>
    </source>
</evidence>
<dbReference type="InterPro" id="IPR011990">
    <property type="entry name" value="TPR-like_helical_dom_sf"/>
</dbReference>
<gene>
    <name evidence="2" type="ORF">GCM10023187_14360</name>
</gene>
<proteinExistence type="predicted"/>
<evidence type="ECO:0000313" key="2">
    <source>
        <dbReference type="EMBL" id="GAA4400816.1"/>
    </source>
</evidence>
<dbReference type="Pfam" id="PF11138">
    <property type="entry name" value="DUF2911"/>
    <property type="match status" value="1"/>
</dbReference>
<dbReference type="EMBL" id="BAABHB010000002">
    <property type="protein sequence ID" value="GAA4400816.1"/>
    <property type="molecule type" value="Genomic_DNA"/>
</dbReference>
<protein>
    <submittedName>
        <fullName evidence="2">DUF2911 domain-containing protein</fullName>
    </submittedName>
</protein>
<organism evidence="2 3">
    <name type="scientific">Nibrella viscosa</name>
    <dbReference type="NCBI Taxonomy" id="1084524"/>
    <lineage>
        <taxon>Bacteria</taxon>
        <taxon>Pseudomonadati</taxon>
        <taxon>Bacteroidota</taxon>
        <taxon>Cytophagia</taxon>
        <taxon>Cytophagales</taxon>
        <taxon>Spirosomataceae</taxon>
        <taxon>Nibrella</taxon>
    </lineage>
</organism>
<accession>A0ABP8K572</accession>
<dbReference type="SUPFAM" id="SSF48452">
    <property type="entry name" value="TPR-like"/>
    <property type="match status" value="1"/>
</dbReference>
<dbReference type="Proteomes" id="UP001500936">
    <property type="component" value="Unassembled WGS sequence"/>
</dbReference>
<dbReference type="Gene3D" id="1.25.40.10">
    <property type="entry name" value="Tetratricopeptide repeat domain"/>
    <property type="match status" value="1"/>
</dbReference>
<dbReference type="InterPro" id="IPR021314">
    <property type="entry name" value="DUF2911"/>
</dbReference>
<evidence type="ECO:0000256" key="1">
    <source>
        <dbReference type="SAM" id="SignalP"/>
    </source>
</evidence>